<sequence>MTIEPVGPNFDHGPPWTIFPPIASGNHKRPPNQLRKLSPQLQGTSSLPPCTPYSRLQEWCTYCIIYHHAPFFLSNSMVTFSGPNSKIPNQGPKFQRPFQRRIL</sequence>
<keyword evidence="3" id="KW-1185">Reference proteome</keyword>
<protein>
    <submittedName>
        <fullName evidence="2">Uncharacterized protein</fullName>
    </submittedName>
</protein>
<feature type="region of interest" description="Disordered" evidence="1">
    <location>
        <begin position="20"/>
        <end position="45"/>
    </location>
</feature>
<dbReference type="Proteomes" id="UP000765509">
    <property type="component" value="Unassembled WGS sequence"/>
</dbReference>
<organism evidence="2 3">
    <name type="scientific">Austropuccinia psidii MF-1</name>
    <dbReference type="NCBI Taxonomy" id="1389203"/>
    <lineage>
        <taxon>Eukaryota</taxon>
        <taxon>Fungi</taxon>
        <taxon>Dikarya</taxon>
        <taxon>Basidiomycota</taxon>
        <taxon>Pucciniomycotina</taxon>
        <taxon>Pucciniomycetes</taxon>
        <taxon>Pucciniales</taxon>
        <taxon>Sphaerophragmiaceae</taxon>
        <taxon>Austropuccinia</taxon>
    </lineage>
</organism>
<reference evidence="2" key="1">
    <citation type="submission" date="2021-03" db="EMBL/GenBank/DDBJ databases">
        <title>Draft genome sequence of rust myrtle Austropuccinia psidii MF-1, a brazilian biotype.</title>
        <authorList>
            <person name="Quecine M.C."/>
            <person name="Pachon D.M.R."/>
            <person name="Bonatelli M.L."/>
            <person name="Correr F.H."/>
            <person name="Franceschini L.M."/>
            <person name="Leite T.F."/>
            <person name="Margarido G.R.A."/>
            <person name="Almeida C.A."/>
            <person name="Ferrarezi J.A."/>
            <person name="Labate C.A."/>
        </authorList>
    </citation>
    <scope>NUCLEOTIDE SEQUENCE</scope>
    <source>
        <strain evidence="2">MF-1</strain>
    </source>
</reference>
<name>A0A9Q3IJ31_9BASI</name>
<proteinExistence type="predicted"/>
<evidence type="ECO:0000256" key="1">
    <source>
        <dbReference type="SAM" id="MobiDB-lite"/>
    </source>
</evidence>
<comment type="caution">
    <text evidence="2">The sequence shown here is derived from an EMBL/GenBank/DDBJ whole genome shotgun (WGS) entry which is preliminary data.</text>
</comment>
<accession>A0A9Q3IJ31</accession>
<feature type="region of interest" description="Disordered" evidence="1">
    <location>
        <begin position="84"/>
        <end position="103"/>
    </location>
</feature>
<dbReference type="EMBL" id="AVOT02047299">
    <property type="protein sequence ID" value="MBW0542562.1"/>
    <property type="molecule type" value="Genomic_DNA"/>
</dbReference>
<evidence type="ECO:0000313" key="3">
    <source>
        <dbReference type="Proteomes" id="UP000765509"/>
    </source>
</evidence>
<dbReference type="AlphaFoldDB" id="A0A9Q3IJ31"/>
<evidence type="ECO:0000313" key="2">
    <source>
        <dbReference type="EMBL" id="MBW0542562.1"/>
    </source>
</evidence>
<gene>
    <name evidence="2" type="ORF">O181_082277</name>
</gene>